<keyword evidence="2" id="KW-1185">Reference proteome</keyword>
<sequence length="149" mass="15986">MLNAFSRSTLKMTVSDPSLSKAKARVACMAASQPSGTPKPSCRGCNWADITPLTALQPSLATRRRSALPIAIGRIPPSFFINAHRDAPYKNGVTSLFTIPLSIKFAKLHIEPNRTAPLSPAPADVNFLRSSGRIPSKPGAEPLWKLPIA</sequence>
<dbReference type="Proteomes" id="UP000823941">
    <property type="component" value="Chromosome 18"/>
</dbReference>
<organism evidence="1 2">
    <name type="scientific">Plutella xylostella</name>
    <name type="common">Diamondback moth</name>
    <name type="synonym">Plutella maculipennis</name>
    <dbReference type="NCBI Taxonomy" id="51655"/>
    <lineage>
        <taxon>Eukaryota</taxon>
        <taxon>Metazoa</taxon>
        <taxon>Ecdysozoa</taxon>
        <taxon>Arthropoda</taxon>
        <taxon>Hexapoda</taxon>
        <taxon>Insecta</taxon>
        <taxon>Pterygota</taxon>
        <taxon>Neoptera</taxon>
        <taxon>Endopterygota</taxon>
        <taxon>Lepidoptera</taxon>
        <taxon>Glossata</taxon>
        <taxon>Ditrysia</taxon>
        <taxon>Yponomeutoidea</taxon>
        <taxon>Plutellidae</taxon>
        <taxon>Plutella</taxon>
    </lineage>
</organism>
<evidence type="ECO:0000313" key="1">
    <source>
        <dbReference type="EMBL" id="KAG7302222.1"/>
    </source>
</evidence>
<reference evidence="1 2" key="1">
    <citation type="submission" date="2021-06" db="EMBL/GenBank/DDBJ databases">
        <title>A haploid diamondback moth (Plutella xylostella L.) genome assembly resolves 31 chromosomes and identifies a diamide resistance mutation.</title>
        <authorList>
            <person name="Ward C.M."/>
            <person name="Perry K.D."/>
            <person name="Baker G."/>
            <person name="Powis K."/>
            <person name="Heckel D.G."/>
            <person name="Baxter S.W."/>
        </authorList>
    </citation>
    <scope>NUCLEOTIDE SEQUENCE [LARGE SCALE GENOMIC DNA]</scope>
    <source>
        <strain evidence="1 2">LV</strain>
        <tissue evidence="1">Single pupa</tissue>
    </source>
</reference>
<protein>
    <submittedName>
        <fullName evidence="1">Uncharacterized protein</fullName>
    </submittedName>
</protein>
<gene>
    <name evidence="1" type="ORF">JYU34_013701</name>
</gene>
<accession>A0ABQ7QAE7</accession>
<name>A0ABQ7QAE7_PLUXY</name>
<comment type="caution">
    <text evidence="1">The sequence shown here is derived from an EMBL/GenBank/DDBJ whole genome shotgun (WGS) entry which is preliminary data.</text>
</comment>
<proteinExistence type="predicted"/>
<dbReference type="EMBL" id="JAHIBW010000018">
    <property type="protein sequence ID" value="KAG7302222.1"/>
    <property type="molecule type" value="Genomic_DNA"/>
</dbReference>
<evidence type="ECO:0000313" key="2">
    <source>
        <dbReference type="Proteomes" id="UP000823941"/>
    </source>
</evidence>